<evidence type="ECO:0000256" key="1">
    <source>
        <dbReference type="ARBA" id="ARBA00011073"/>
    </source>
</evidence>
<reference evidence="8 9" key="1">
    <citation type="journal article" date="2014" name="J. Biotechnol.">
        <title>Complete genome sequence of the actinobacterium Actinoplanes friuliensis HAG 010964, producer of the lipopeptide antibiotic friulimycin.</title>
        <authorList>
            <person name="Ruckert C."/>
            <person name="Szczepanowski R."/>
            <person name="Albersmeier A."/>
            <person name="Goesmann A."/>
            <person name="Fischer N."/>
            <person name="Steinkamper A."/>
            <person name="Puhler A."/>
            <person name="Biener R."/>
            <person name="Schwartz D."/>
            <person name="Kalinowski J."/>
        </authorList>
    </citation>
    <scope>NUCLEOTIDE SEQUENCE [LARGE SCALE GENOMIC DNA]</scope>
    <source>
        <strain evidence="8 9">DSM 7358</strain>
    </source>
</reference>
<feature type="signal peptide" evidence="6">
    <location>
        <begin position="1"/>
        <end position="21"/>
    </location>
</feature>
<sequence>MTLDLLVRTAAVLTLVPTLFAGPPAPEPTALAVSQALVAAFGSDAVVDDSQDTHCQSAPAMPVAYRTDRIILRPPATMTTPTALARLAAALQAEMGAGTFTIGTPEVLEWNEPAAARLDDSPLRKVISVPVGSVSAEDVPVLRVARRLVRLDHLPAAPDYLVGPSNGPLGVWPDGGPEKTGSPGVPRPGLGAGTTVALFDSGVPASIEAKLPPRLSALTAGDAEDPDRNDDDLADVYYAVHLTAIAGIFATIVPEADVVGVRVTGPNGVATEFSAAKRMVTTLRAAHRAGAWPQVIVNSFGTAVCHEGGPNPGVDLIPLGLQLVAEAVDRHQEAVVVAAAGNRGTDKPFYPAAFQGGVESVISVGALDATADNDGNAWTSKSRTAKPASFSNYGDWVTAWAPGVDLATYHAVGLRFEPGGELIDGYAKVSGTSFAAPFVGAEIAEELARHSGSPLEAWRAVRDAGRPCSAEVGSGVAVALSSMDSRSTTPADRGLPAEC</sequence>
<accession>U5VWC2</accession>
<dbReference type="AlphaFoldDB" id="U5VWC2"/>
<feature type="active site" description="Charge relay system" evidence="5">
    <location>
        <position position="433"/>
    </location>
</feature>
<evidence type="ECO:0000256" key="4">
    <source>
        <dbReference type="ARBA" id="ARBA00022825"/>
    </source>
</evidence>
<evidence type="ECO:0000256" key="2">
    <source>
        <dbReference type="ARBA" id="ARBA00022670"/>
    </source>
</evidence>
<dbReference type="PATRIC" id="fig|1246995.3.peg.1701"/>
<keyword evidence="9" id="KW-1185">Reference proteome</keyword>
<dbReference type="PROSITE" id="PS51892">
    <property type="entry name" value="SUBTILASE"/>
    <property type="match status" value="1"/>
</dbReference>
<dbReference type="Proteomes" id="UP000017746">
    <property type="component" value="Chromosome"/>
</dbReference>
<evidence type="ECO:0000313" key="9">
    <source>
        <dbReference type="Proteomes" id="UP000017746"/>
    </source>
</evidence>
<dbReference type="eggNOG" id="COG1404">
    <property type="taxonomic scope" value="Bacteria"/>
</dbReference>
<evidence type="ECO:0000259" key="7">
    <source>
        <dbReference type="Pfam" id="PF00082"/>
    </source>
</evidence>
<dbReference type="EMBL" id="CP006272">
    <property type="protein sequence ID" value="AGZ39961.1"/>
    <property type="molecule type" value="Genomic_DNA"/>
</dbReference>
<keyword evidence="6" id="KW-0732">Signal</keyword>
<proteinExistence type="inferred from homology"/>
<dbReference type="Gene3D" id="3.40.50.200">
    <property type="entry name" value="Peptidase S8/S53 domain"/>
    <property type="match status" value="1"/>
</dbReference>
<dbReference type="PANTHER" id="PTHR43806">
    <property type="entry name" value="PEPTIDASE S8"/>
    <property type="match status" value="1"/>
</dbReference>
<dbReference type="HOGENOM" id="CLU_545902_0_0_11"/>
<dbReference type="GO" id="GO:0006508">
    <property type="term" value="P:proteolysis"/>
    <property type="evidence" value="ECO:0007669"/>
    <property type="project" value="UniProtKB-KW"/>
</dbReference>
<keyword evidence="2 5" id="KW-0645">Protease</keyword>
<feature type="domain" description="Peptidase S8/S53" evidence="7">
    <location>
        <begin position="191"/>
        <end position="448"/>
    </location>
</feature>
<dbReference type="InterPro" id="IPR000209">
    <property type="entry name" value="Peptidase_S8/S53_dom"/>
</dbReference>
<dbReference type="RefSeq" id="WP_023359492.1">
    <property type="nucleotide sequence ID" value="NC_022657.1"/>
</dbReference>
<keyword evidence="3 5" id="KW-0378">Hydrolase</keyword>
<dbReference type="InterPro" id="IPR036852">
    <property type="entry name" value="Peptidase_S8/S53_dom_sf"/>
</dbReference>
<dbReference type="OrthoDB" id="5177045at2"/>
<dbReference type="InterPro" id="IPR050131">
    <property type="entry name" value="Peptidase_S8_subtilisin-like"/>
</dbReference>
<organism evidence="8 9">
    <name type="scientific">Actinoplanes friuliensis DSM 7358</name>
    <dbReference type="NCBI Taxonomy" id="1246995"/>
    <lineage>
        <taxon>Bacteria</taxon>
        <taxon>Bacillati</taxon>
        <taxon>Actinomycetota</taxon>
        <taxon>Actinomycetes</taxon>
        <taxon>Micromonosporales</taxon>
        <taxon>Micromonosporaceae</taxon>
        <taxon>Actinoplanes</taxon>
    </lineage>
</organism>
<feature type="active site" description="Charge relay system" evidence="5">
    <location>
        <position position="241"/>
    </location>
</feature>
<comment type="similarity">
    <text evidence="1 5">Belongs to the peptidase S8 family.</text>
</comment>
<dbReference type="PANTHER" id="PTHR43806:SF11">
    <property type="entry name" value="CEREVISIN-RELATED"/>
    <property type="match status" value="1"/>
</dbReference>
<evidence type="ECO:0000256" key="3">
    <source>
        <dbReference type="ARBA" id="ARBA00022801"/>
    </source>
</evidence>
<dbReference type="SUPFAM" id="SSF52743">
    <property type="entry name" value="Subtilisin-like"/>
    <property type="match status" value="1"/>
</dbReference>
<dbReference type="STRING" id="1246995.AFR_08360"/>
<protein>
    <submittedName>
        <fullName evidence="8">Serine protease</fullName>
    </submittedName>
</protein>
<evidence type="ECO:0000256" key="6">
    <source>
        <dbReference type="SAM" id="SignalP"/>
    </source>
</evidence>
<keyword evidence="4 5" id="KW-0720">Serine protease</keyword>
<feature type="chain" id="PRO_5004666142" evidence="6">
    <location>
        <begin position="22"/>
        <end position="499"/>
    </location>
</feature>
<dbReference type="KEGG" id="afs:AFR_08360"/>
<dbReference type="Pfam" id="PF00082">
    <property type="entry name" value="Peptidase_S8"/>
    <property type="match status" value="1"/>
</dbReference>
<dbReference type="GO" id="GO:0004252">
    <property type="term" value="F:serine-type endopeptidase activity"/>
    <property type="evidence" value="ECO:0007669"/>
    <property type="project" value="UniProtKB-UniRule"/>
</dbReference>
<name>U5VWC2_9ACTN</name>
<evidence type="ECO:0000256" key="5">
    <source>
        <dbReference type="PROSITE-ProRule" id="PRU01240"/>
    </source>
</evidence>
<evidence type="ECO:0000313" key="8">
    <source>
        <dbReference type="EMBL" id="AGZ39961.1"/>
    </source>
</evidence>
<feature type="active site" description="Charge relay system" evidence="5">
    <location>
        <position position="200"/>
    </location>
</feature>
<gene>
    <name evidence="8" type="ORF">AFR_08360</name>
</gene>